<keyword evidence="2" id="KW-1185">Reference proteome</keyword>
<gene>
    <name evidence="1" type="ORF">KUCAC02_003711</name>
</gene>
<evidence type="ECO:0000313" key="2">
    <source>
        <dbReference type="Proteomes" id="UP001057452"/>
    </source>
</evidence>
<comment type="caution">
    <text evidence="1">The sequence shown here is derived from an EMBL/GenBank/DDBJ whole genome shotgun (WGS) entry which is preliminary data.</text>
</comment>
<name>A0ACB9WLL6_CHAAC</name>
<protein>
    <submittedName>
        <fullName evidence="1">Uncharacterized protein</fullName>
    </submittedName>
</protein>
<dbReference type="EMBL" id="CM043798">
    <property type="protein sequence ID" value="KAI4814519.1"/>
    <property type="molecule type" value="Genomic_DNA"/>
</dbReference>
<reference evidence="1" key="1">
    <citation type="submission" date="2022-05" db="EMBL/GenBank/DDBJ databases">
        <title>Chromosome-level genome of Chaenocephalus aceratus.</title>
        <authorList>
            <person name="Park H."/>
        </authorList>
    </citation>
    <scope>NUCLEOTIDE SEQUENCE</scope>
    <source>
        <strain evidence="1">KU_202001</strain>
    </source>
</reference>
<dbReference type="Proteomes" id="UP001057452">
    <property type="component" value="Chromosome 14"/>
</dbReference>
<evidence type="ECO:0000313" key="1">
    <source>
        <dbReference type="EMBL" id="KAI4814519.1"/>
    </source>
</evidence>
<accession>A0ACB9WLL6</accession>
<proteinExistence type="predicted"/>
<sequence length="237" mass="26875">MGQAVYMGVVEWIPTSVRTIVGTTTGYFYTVGQLILALIAYCIRYWRWLTLAVSLPFFVFFLIAWWFHESSRCVAKCNGRKEEGEKIDMKRLQETMKKEMSCSQCTHSVLDLFRTPTMRRMTICLSAVWLSTSFAYYGIAMDLQKFGVDIYLIQVIFGAVDIPAKVVMVVSMTYIGRRISQCGALIIAGITILINLLIPYDKQTARTCMAVLDKGCLAASFNCCFLYSGELFPTIIR</sequence>
<organism evidence="1 2">
    <name type="scientific">Chaenocephalus aceratus</name>
    <name type="common">Blackfin icefish</name>
    <name type="synonym">Chaenichthys aceratus</name>
    <dbReference type="NCBI Taxonomy" id="36190"/>
    <lineage>
        <taxon>Eukaryota</taxon>
        <taxon>Metazoa</taxon>
        <taxon>Chordata</taxon>
        <taxon>Craniata</taxon>
        <taxon>Vertebrata</taxon>
        <taxon>Euteleostomi</taxon>
        <taxon>Actinopterygii</taxon>
        <taxon>Neopterygii</taxon>
        <taxon>Teleostei</taxon>
        <taxon>Neoteleostei</taxon>
        <taxon>Acanthomorphata</taxon>
        <taxon>Eupercaria</taxon>
        <taxon>Perciformes</taxon>
        <taxon>Notothenioidei</taxon>
        <taxon>Channichthyidae</taxon>
        <taxon>Chaenocephalus</taxon>
    </lineage>
</organism>